<comment type="subcellular location">
    <subcellularLocation>
        <location evidence="1">Periplasm</location>
    </subcellularLocation>
</comment>
<dbReference type="InterPro" id="IPR014004">
    <property type="entry name" value="Transpt-assoc_nodulatn_dom_bac"/>
</dbReference>
<feature type="signal peptide" evidence="6">
    <location>
        <begin position="1"/>
        <end position="26"/>
    </location>
</feature>
<evidence type="ECO:0000256" key="3">
    <source>
        <dbReference type="ARBA" id="ARBA00022737"/>
    </source>
</evidence>
<accession>E6XN70</accession>
<dbReference type="AlphaFoldDB" id="E6XN70"/>
<dbReference type="FunFam" id="3.30.1340.30:FF:000008">
    <property type="entry name" value="Probable osmotically inducible protein Y"/>
    <property type="match status" value="1"/>
</dbReference>
<sequence length="275" mass="29578" precursor="true">MNLSYRKFIFTLAILLTLSPLQSASAADTATKAMDDVRQESQIATSYALNPYLRANDLKVTVQKGKAVLTGQVDEKISKELAGEIAQGVSGIKDVDNQIVVDANYMPKANSNGFGDKIDDANISAAIRSKLQWNKDVDDVGTEVMTKSGRVTLNGTVNNQNAKDITHRLALNTRGVKSVTNNLKIQSATVSKDEKAKLKNETESHNISDSWITTKVKSSFMYSSNINGSDIDVSTNNGIVTLTGKVASGSEQSLAVETAQNIRGVKSVTSKALTF</sequence>
<dbReference type="OrthoDB" id="5733310at2"/>
<proteinExistence type="predicted"/>
<dbReference type="Gene3D" id="3.30.1340.30">
    <property type="match status" value="3"/>
</dbReference>
<dbReference type="PATRIC" id="fig|399804.5.peg.2293"/>
<feature type="chain" id="PRO_5003213406" description="Osmotically-inducible protein Y" evidence="6">
    <location>
        <begin position="27"/>
        <end position="275"/>
    </location>
</feature>
<dbReference type="PROSITE" id="PS50914">
    <property type="entry name" value="BON"/>
    <property type="match status" value="3"/>
</dbReference>
<dbReference type="PANTHER" id="PTHR34606">
    <property type="entry name" value="BON DOMAIN-CONTAINING PROTEIN"/>
    <property type="match status" value="1"/>
</dbReference>
<reference evidence="8 9" key="1">
    <citation type="submission" date="2011-01" db="EMBL/GenBank/DDBJ databases">
        <title>Complete sequence of Shewanella putrefaciens 200.</title>
        <authorList>
            <consortium name="US DOE Joint Genome Institute"/>
            <person name="Lucas S."/>
            <person name="Copeland A."/>
            <person name="Lapidus A."/>
            <person name="Cheng J.-F."/>
            <person name="Bruce D."/>
            <person name="Goodwin L."/>
            <person name="Pitluck S."/>
            <person name="Munk A.C."/>
            <person name="Detter J.C."/>
            <person name="Han C."/>
            <person name="Tapia R."/>
            <person name="Land M."/>
            <person name="Hauser L."/>
            <person name="Chang Y.-J."/>
            <person name="Jeffries C."/>
            <person name="Kyrpides N."/>
            <person name="Ivanova N."/>
            <person name="Mikhailova N."/>
            <person name="Kolker E."/>
            <person name="Lawrence C."/>
            <person name="McCue L.A."/>
            <person name="DiChristina T."/>
            <person name="Nealson K."/>
            <person name="Fredrickson J.K."/>
            <person name="Woyke T."/>
        </authorList>
    </citation>
    <scope>NUCLEOTIDE SEQUENCE [LARGE SCALE GENOMIC DNA]</scope>
    <source>
        <strain evidence="8 9">200</strain>
    </source>
</reference>
<feature type="domain" description="BON" evidence="7">
    <location>
        <begin position="208"/>
        <end position="275"/>
    </location>
</feature>
<evidence type="ECO:0000256" key="5">
    <source>
        <dbReference type="ARBA" id="ARBA00070588"/>
    </source>
</evidence>
<keyword evidence="2 6" id="KW-0732">Signal</keyword>
<feature type="domain" description="BON" evidence="7">
    <location>
        <begin position="35"/>
        <end position="103"/>
    </location>
</feature>
<keyword evidence="4" id="KW-0574">Periplasm</keyword>
<dbReference type="EMBL" id="CP002457">
    <property type="protein sequence ID" value="ADV54660.1"/>
    <property type="molecule type" value="Genomic_DNA"/>
</dbReference>
<dbReference type="InterPro" id="IPR007055">
    <property type="entry name" value="BON_dom"/>
</dbReference>
<evidence type="ECO:0000313" key="8">
    <source>
        <dbReference type="EMBL" id="ADV54660.1"/>
    </source>
</evidence>
<evidence type="ECO:0000256" key="1">
    <source>
        <dbReference type="ARBA" id="ARBA00004418"/>
    </source>
</evidence>
<dbReference type="FunFam" id="3.30.1340.30:FF:000001">
    <property type="entry name" value="Molecular chaperone OsmY"/>
    <property type="match status" value="1"/>
</dbReference>
<dbReference type="InterPro" id="IPR051686">
    <property type="entry name" value="Lipoprotein_DolP"/>
</dbReference>
<dbReference type="Pfam" id="PF04972">
    <property type="entry name" value="BON"/>
    <property type="match status" value="3"/>
</dbReference>
<keyword evidence="3" id="KW-0677">Repeat</keyword>
<organism evidence="8 9">
    <name type="scientific">Shewanella putrefaciens (strain 200)</name>
    <dbReference type="NCBI Taxonomy" id="399804"/>
    <lineage>
        <taxon>Bacteria</taxon>
        <taxon>Pseudomonadati</taxon>
        <taxon>Pseudomonadota</taxon>
        <taxon>Gammaproteobacteria</taxon>
        <taxon>Alteromonadales</taxon>
        <taxon>Shewanellaceae</taxon>
        <taxon>Shewanella</taxon>
    </lineage>
</organism>
<protein>
    <recommendedName>
        <fullName evidence="5">Osmotically-inducible protein Y</fullName>
    </recommendedName>
</protein>
<dbReference type="PANTHER" id="PTHR34606:SF15">
    <property type="entry name" value="BON DOMAIN-CONTAINING PROTEIN"/>
    <property type="match status" value="1"/>
</dbReference>
<evidence type="ECO:0000256" key="2">
    <source>
        <dbReference type="ARBA" id="ARBA00022729"/>
    </source>
</evidence>
<dbReference type="Proteomes" id="UP000008209">
    <property type="component" value="Chromosome"/>
</dbReference>
<dbReference type="HOGENOM" id="CLU_087923_0_0_6"/>
<evidence type="ECO:0000313" key="9">
    <source>
        <dbReference type="Proteomes" id="UP000008209"/>
    </source>
</evidence>
<name>E6XN70_SHEP2</name>
<evidence type="ECO:0000256" key="4">
    <source>
        <dbReference type="ARBA" id="ARBA00022764"/>
    </source>
</evidence>
<evidence type="ECO:0000259" key="7">
    <source>
        <dbReference type="PROSITE" id="PS50914"/>
    </source>
</evidence>
<dbReference type="GO" id="GO:0042597">
    <property type="term" value="C:periplasmic space"/>
    <property type="evidence" value="ECO:0007669"/>
    <property type="project" value="UniProtKB-SubCell"/>
</dbReference>
<gene>
    <name evidence="8" type="ordered locus">Sput200_2210</name>
</gene>
<dbReference type="SMART" id="SM00749">
    <property type="entry name" value="BON"/>
    <property type="match status" value="3"/>
</dbReference>
<dbReference type="KEGG" id="shp:Sput200_2210"/>
<evidence type="ECO:0000256" key="6">
    <source>
        <dbReference type="SAM" id="SignalP"/>
    </source>
</evidence>
<feature type="domain" description="BON" evidence="7">
    <location>
        <begin position="119"/>
        <end position="187"/>
    </location>
</feature>